<proteinExistence type="predicted"/>
<reference evidence="2" key="1">
    <citation type="journal article" date="2023" name="Science">
        <title>Genome structures resolve the early diversification of teleost fishes.</title>
        <authorList>
            <person name="Parey E."/>
            <person name="Louis A."/>
            <person name="Montfort J."/>
            <person name="Bouchez O."/>
            <person name="Roques C."/>
            <person name="Iampietro C."/>
            <person name="Lluch J."/>
            <person name="Castinel A."/>
            <person name="Donnadieu C."/>
            <person name="Desvignes T."/>
            <person name="Floi Bucao C."/>
            <person name="Jouanno E."/>
            <person name="Wen M."/>
            <person name="Mejri S."/>
            <person name="Dirks R."/>
            <person name="Jansen H."/>
            <person name="Henkel C."/>
            <person name="Chen W.J."/>
            <person name="Zahm M."/>
            <person name="Cabau C."/>
            <person name="Klopp C."/>
            <person name="Thompson A.W."/>
            <person name="Robinson-Rechavi M."/>
            <person name="Braasch I."/>
            <person name="Lecointre G."/>
            <person name="Bobe J."/>
            <person name="Postlethwait J.H."/>
            <person name="Berthelot C."/>
            <person name="Roest Crollius H."/>
            <person name="Guiguen Y."/>
        </authorList>
    </citation>
    <scope>NUCLEOTIDE SEQUENCE</scope>
    <source>
        <strain evidence="2">WJC10195</strain>
    </source>
</reference>
<gene>
    <name evidence="2" type="ORF">SKAU_G00423030</name>
</gene>
<dbReference type="AlphaFoldDB" id="A0A9Q1E5B9"/>
<organism evidence="2 3">
    <name type="scientific">Synaphobranchus kaupii</name>
    <name type="common">Kaup's arrowtooth eel</name>
    <dbReference type="NCBI Taxonomy" id="118154"/>
    <lineage>
        <taxon>Eukaryota</taxon>
        <taxon>Metazoa</taxon>
        <taxon>Chordata</taxon>
        <taxon>Craniata</taxon>
        <taxon>Vertebrata</taxon>
        <taxon>Euteleostomi</taxon>
        <taxon>Actinopterygii</taxon>
        <taxon>Neopterygii</taxon>
        <taxon>Teleostei</taxon>
        <taxon>Anguilliformes</taxon>
        <taxon>Synaphobranchidae</taxon>
        <taxon>Synaphobranchus</taxon>
    </lineage>
</organism>
<accession>A0A9Q1E5B9</accession>
<evidence type="ECO:0000313" key="2">
    <source>
        <dbReference type="EMBL" id="KAJ8332514.1"/>
    </source>
</evidence>
<feature type="region of interest" description="Disordered" evidence="1">
    <location>
        <begin position="30"/>
        <end position="76"/>
    </location>
</feature>
<name>A0A9Q1E5B9_SYNKA</name>
<evidence type="ECO:0000256" key="1">
    <source>
        <dbReference type="SAM" id="MobiDB-lite"/>
    </source>
</evidence>
<protein>
    <submittedName>
        <fullName evidence="2">Uncharacterized protein</fullName>
    </submittedName>
</protein>
<feature type="compositionally biased region" description="Pro residues" evidence="1">
    <location>
        <begin position="67"/>
        <end position="76"/>
    </location>
</feature>
<dbReference type="EMBL" id="JAINUF010000025">
    <property type="protein sequence ID" value="KAJ8332514.1"/>
    <property type="molecule type" value="Genomic_DNA"/>
</dbReference>
<comment type="caution">
    <text evidence="2">The sequence shown here is derived from an EMBL/GenBank/DDBJ whole genome shotgun (WGS) entry which is preliminary data.</text>
</comment>
<evidence type="ECO:0000313" key="3">
    <source>
        <dbReference type="Proteomes" id="UP001152622"/>
    </source>
</evidence>
<dbReference type="Proteomes" id="UP001152622">
    <property type="component" value="Unassembled WGS sequence"/>
</dbReference>
<keyword evidence="3" id="KW-1185">Reference proteome</keyword>
<sequence length="76" mass="8591">MSLRECPYLSQTDRQDVSVCTQRCRARSLRQPCSHGSCPSLNPTLPKTLHHQPDHPLKSPAHKRHPLTPPTSYNPP</sequence>